<gene>
    <name evidence="2" type="ORF">ADEAN_000207400</name>
</gene>
<reference evidence="2 3" key="1">
    <citation type="submission" date="2020-08" db="EMBL/GenBank/DDBJ databases">
        <authorList>
            <person name="Newling K."/>
            <person name="Davey J."/>
            <person name="Forrester S."/>
        </authorList>
    </citation>
    <scope>NUCLEOTIDE SEQUENCE [LARGE SCALE GENOMIC DNA]</scope>
    <source>
        <strain evidence="3">Crithidia deanei Carvalho (ATCC PRA-265)</strain>
    </source>
</reference>
<dbReference type="Proteomes" id="UP000515908">
    <property type="component" value="Chromosome 03"/>
</dbReference>
<accession>A0A7G2C794</accession>
<dbReference type="AlphaFoldDB" id="A0A7G2C794"/>
<organism evidence="2 3">
    <name type="scientific">Angomonas deanei</name>
    <dbReference type="NCBI Taxonomy" id="59799"/>
    <lineage>
        <taxon>Eukaryota</taxon>
        <taxon>Discoba</taxon>
        <taxon>Euglenozoa</taxon>
        <taxon>Kinetoplastea</taxon>
        <taxon>Metakinetoplastina</taxon>
        <taxon>Trypanosomatida</taxon>
        <taxon>Trypanosomatidae</taxon>
        <taxon>Strigomonadinae</taxon>
        <taxon>Angomonas</taxon>
    </lineage>
</organism>
<keyword evidence="1" id="KW-1133">Transmembrane helix</keyword>
<feature type="transmembrane region" description="Helical" evidence="1">
    <location>
        <begin position="12"/>
        <end position="37"/>
    </location>
</feature>
<keyword evidence="1" id="KW-0812">Transmembrane</keyword>
<evidence type="ECO:0000313" key="2">
    <source>
        <dbReference type="EMBL" id="CAD2214623.1"/>
    </source>
</evidence>
<sequence>MRTEWCQVLGYHVFHLVLFLLISVKNLFGMLLGALVSSRRTRVVGSRASLHHQDDGTEDRPLRVIQRLGRFYNLSHAIESMLHTYVPFLPTRREVDVLLWAYLFERKSTPEKCVLDLYTEMQLAKPYNHITSTNGQLHDRKRGLRLWRLLSEKKPKSEATGASRNALKFIVTWKARPAYTLYTVLSFWIFISLCFLYYSYGGPLQWISGYPDQTYVYEYEKRL</sequence>
<proteinExistence type="predicted"/>
<dbReference type="VEuPathDB" id="TriTrypDB:ADEAN_000207400"/>
<evidence type="ECO:0000313" key="3">
    <source>
        <dbReference type="Proteomes" id="UP000515908"/>
    </source>
</evidence>
<evidence type="ECO:0000256" key="1">
    <source>
        <dbReference type="SAM" id="Phobius"/>
    </source>
</evidence>
<keyword evidence="1" id="KW-0472">Membrane</keyword>
<protein>
    <submittedName>
        <fullName evidence="2">Uncharacterized protein</fullName>
    </submittedName>
</protein>
<dbReference type="EMBL" id="LR877147">
    <property type="protein sequence ID" value="CAD2214623.1"/>
    <property type="molecule type" value="Genomic_DNA"/>
</dbReference>
<keyword evidence="3" id="KW-1185">Reference proteome</keyword>
<name>A0A7G2C794_9TRYP</name>
<feature type="transmembrane region" description="Helical" evidence="1">
    <location>
        <begin position="179"/>
        <end position="200"/>
    </location>
</feature>